<name>D4ZHW8_SHEVD</name>
<reference evidence="2" key="1">
    <citation type="journal article" date="2010" name="Mol. Biosyst.">
        <title>Complete genome sequence and comparative analysis of Shewanella violacea, a psychrophilic and piezophilic bacterium from deep sea floor sediments.</title>
        <authorList>
            <person name="Aono E."/>
            <person name="Baba T."/>
            <person name="Ara T."/>
            <person name="Nishi T."/>
            <person name="Nakamichi T."/>
            <person name="Inamoto E."/>
            <person name="Toyonaga H."/>
            <person name="Hasegawa M."/>
            <person name="Takai Y."/>
            <person name="Okumura Y."/>
            <person name="Baba M."/>
            <person name="Tomita M."/>
            <person name="Kato C."/>
            <person name="Oshima T."/>
            <person name="Nakasone K."/>
            <person name="Mori H."/>
        </authorList>
    </citation>
    <scope>NUCLEOTIDE SEQUENCE [LARGE SCALE GENOMIC DNA]</scope>
    <source>
        <strain evidence="2">JCM 10179 / CIP 106290 / LMG 19151 / DSS12</strain>
    </source>
</reference>
<accession>D4ZHW8</accession>
<keyword evidence="2" id="KW-1185">Reference proteome</keyword>
<dbReference type="KEGG" id="svo:SVI_1296"/>
<organism evidence="1 2">
    <name type="scientific">Shewanella violacea (strain JCM 10179 / CIP 106290 / LMG 19151 / DSS12)</name>
    <dbReference type="NCBI Taxonomy" id="637905"/>
    <lineage>
        <taxon>Bacteria</taxon>
        <taxon>Pseudomonadati</taxon>
        <taxon>Pseudomonadota</taxon>
        <taxon>Gammaproteobacteria</taxon>
        <taxon>Alteromonadales</taxon>
        <taxon>Shewanellaceae</taxon>
        <taxon>Shewanella</taxon>
    </lineage>
</organism>
<dbReference type="HOGENOM" id="CLU_3375992_0_0_6"/>
<evidence type="ECO:0000313" key="1">
    <source>
        <dbReference type="EMBL" id="BAJ01267.1"/>
    </source>
</evidence>
<dbReference type="AlphaFoldDB" id="D4ZHW8"/>
<protein>
    <submittedName>
        <fullName evidence="1">Uncharacterized protein</fullName>
    </submittedName>
</protein>
<gene>
    <name evidence="1" type="ordered locus">SVI_1296</name>
</gene>
<dbReference type="Proteomes" id="UP000002350">
    <property type="component" value="Chromosome"/>
</dbReference>
<dbReference type="EMBL" id="AP011177">
    <property type="protein sequence ID" value="BAJ01267.1"/>
    <property type="molecule type" value="Genomic_DNA"/>
</dbReference>
<dbReference type="STRING" id="637905.SVI_1296"/>
<sequence length="34" mass="3917">MPDGILKTRDNIESEKALNEEYIEQVDDIESGKH</sequence>
<evidence type="ECO:0000313" key="2">
    <source>
        <dbReference type="Proteomes" id="UP000002350"/>
    </source>
</evidence>
<proteinExistence type="predicted"/>